<reference evidence="6 7" key="1">
    <citation type="submission" date="2024-09" db="EMBL/GenBank/DDBJ databases">
        <authorList>
            <person name="Sun Q."/>
            <person name="Mori K."/>
        </authorList>
    </citation>
    <scope>NUCLEOTIDE SEQUENCE [LARGE SCALE GENOMIC DNA]</scope>
    <source>
        <strain evidence="6 7">JCM 3324</strain>
    </source>
</reference>
<dbReference type="PROSITE" id="PS50977">
    <property type="entry name" value="HTH_TETR_2"/>
    <property type="match status" value="1"/>
</dbReference>
<feature type="domain" description="HTH tetR-type" evidence="5">
    <location>
        <begin position="6"/>
        <end position="66"/>
    </location>
</feature>
<keyword evidence="3" id="KW-0804">Transcription</keyword>
<dbReference type="PANTHER" id="PTHR30055">
    <property type="entry name" value="HTH-TYPE TRANSCRIPTIONAL REGULATOR RUTR"/>
    <property type="match status" value="1"/>
</dbReference>
<accession>A0ABV5NQZ6</accession>
<dbReference type="InterPro" id="IPR001647">
    <property type="entry name" value="HTH_TetR"/>
</dbReference>
<proteinExistence type="predicted"/>
<dbReference type="Proteomes" id="UP001589568">
    <property type="component" value="Unassembled WGS sequence"/>
</dbReference>
<dbReference type="InterPro" id="IPR009057">
    <property type="entry name" value="Homeodomain-like_sf"/>
</dbReference>
<organism evidence="6 7">
    <name type="scientific">Nonomuraea salmonea</name>
    <dbReference type="NCBI Taxonomy" id="46181"/>
    <lineage>
        <taxon>Bacteria</taxon>
        <taxon>Bacillati</taxon>
        <taxon>Actinomycetota</taxon>
        <taxon>Actinomycetes</taxon>
        <taxon>Streptosporangiales</taxon>
        <taxon>Streptosporangiaceae</taxon>
        <taxon>Nonomuraea</taxon>
    </lineage>
</organism>
<sequence length="190" mass="21505">MAGRRTDTRERIQQVALELFAERGYDKTSLQEVAERLQITRPALYYHFRTKEEILTGVIERLVESIEELVAWGRQQPATTEARLEILRRISGLLSDQWRPLFRFAQVNQGALEHHPKGERLRGCVISLVSLLCVPGESAEKQFESRLAVLAVILGNLPLLFGSESDPETDLNEVALRVATKLVTGEQPDE</sequence>
<dbReference type="PROSITE" id="PS01081">
    <property type="entry name" value="HTH_TETR_1"/>
    <property type="match status" value="1"/>
</dbReference>
<evidence type="ECO:0000256" key="1">
    <source>
        <dbReference type="ARBA" id="ARBA00023015"/>
    </source>
</evidence>
<evidence type="ECO:0000313" key="6">
    <source>
        <dbReference type="EMBL" id="MFB9472730.1"/>
    </source>
</evidence>
<dbReference type="RefSeq" id="WP_345386925.1">
    <property type="nucleotide sequence ID" value="NZ_BAAAXS010000001.1"/>
</dbReference>
<evidence type="ECO:0000256" key="4">
    <source>
        <dbReference type="PROSITE-ProRule" id="PRU00335"/>
    </source>
</evidence>
<evidence type="ECO:0000313" key="7">
    <source>
        <dbReference type="Proteomes" id="UP001589568"/>
    </source>
</evidence>
<dbReference type="PANTHER" id="PTHR30055:SF234">
    <property type="entry name" value="HTH-TYPE TRANSCRIPTIONAL REGULATOR BETI"/>
    <property type="match status" value="1"/>
</dbReference>
<dbReference type="Pfam" id="PF00440">
    <property type="entry name" value="TetR_N"/>
    <property type="match status" value="1"/>
</dbReference>
<feature type="DNA-binding region" description="H-T-H motif" evidence="4">
    <location>
        <begin position="29"/>
        <end position="48"/>
    </location>
</feature>
<protein>
    <submittedName>
        <fullName evidence="6">TetR/AcrR family transcriptional regulator</fullName>
    </submittedName>
</protein>
<comment type="caution">
    <text evidence="6">The sequence shown here is derived from an EMBL/GenBank/DDBJ whole genome shotgun (WGS) entry which is preliminary data.</text>
</comment>
<keyword evidence="1" id="KW-0805">Transcription regulation</keyword>
<dbReference type="InterPro" id="IPR050109">
    <property type="entry name" value="HTH-type_TetR-like_transc_reg"/>
</dbReference>
<dbReference type="SUPFAM" id="SSF46689">
    <property type="entry name" value="Homeodomain-like"/>
    <property type="match status" value="1"/>
</dbReference>
<evidence type="ECO:0000256" key="2">
    <source>
        <dbReference type="ARBA" id="ARBA00023125"/>
    </source>
</evidence>
<keyword evidence="7" id="KW-1185">Reference proteome</keyword>
<gene>
    <name evidence="6" type="ORF">ACFFR3_24800</name>
</gene>
<evidence type="ECO:0000259" key="5">
    <source>
        <dbReference type="PROSITE" id="PS50977"/>
    </source>
</evidence>
<dbReference type="InterPro" id="IPR023772">
    <property type="entry name" value="DNA-bd_HTH_TetR-type_CS"/>
</dbReference>
<dbReference type="PRINTS" id="PR00455">
    <property type="entry name" value="HTHTETR"/>
</dbReference>
<evidence type="ECO:0000256" key="3">
    <source>
        <dbReference type="ARBA" id="ARBA00023163"/>
    </source>
</evidence>
<name>A0ABV5NQZ6_9ACTN</name>
<dbReference type="Gene3D" id="1.10.357.10">
    <property type="entry name" value="Tetracycline Repressor, domain 2"/>
    <property type="match status" value="1"/>
</dbReference>
<dbReference type="EMBL" id="JBHMCF010000029">
    <property type="protein sequence ID" value="MFB9472730.1"/>
    <property type="molecule type" value="Genomic_DNA"/>
</dbReference>
<keyword evidence="2 4" id="KW-0238">DNA-binding</keyword>